<evidence type="ECO:0000256" key="3">
    <source>
        <dbReference type="ARBA" id="ARBA00022525"/>
    </source>
</evidence>
<comment type="subcellular location">
    <subcellularLocation>
        <location evidence="1">Secreted</location>
    </subcellularLocation>
</comment>
<feature type="compositionally biased region" description="Basic and acidic residues" evidence="5">
    <location>
        <begin position="105"/>
        <end position="121"/>
    </location>
</feature>
<sequence length="195" mass="22358">MSHSSAFPLLLFCSFILLTVSKSAGYYLIDENENVRRMPKRASMNDLLGSKYLDRCKLVDDQYQRLGAHLFHANLTVPFKVFHPIRQLDTLHDGSSSSSATSSAEKPRSSSSGKRECDRQQRRTMMIGSTPHQSELAIRERALCPWEWRVNYDPRRWPAHLVEARCLCDEVKEDVQVSGVSYLPQTHSFNRSIVQ</sequence>
<dbReference type="GO" id="GO:0005576">
    <property type="term" value="C:extracellular region"/>
    <property type="evidence" value="ECO:0007669"/>
    <property type="project" value="UniProtKB-SubCell"/>
</dbReference>
<evidence type="ECO:0000256" key="4">
    <source>
        <dbReference type="ARBA" id="ARBA00022729"/>
    </source>
</evidence>
<feature type="signal peptide" evidence="6">
    <location>
        <begin position="1"/>
        <end position="25"/>
    </location>
</feature>
<feature type="chain" id="PRO_5037180201" evidence="6">
    <location>
        <begin position="26"/>
        <end position="195"/>
    </location>
</feature>
<accession>A0A915KYB9</accession>
<evidence type="ECO:0000313" key="7">
    <source>
        <dbReference type="Proteomes" id="UP000887565"/>
    </source>
</evidence>
<dbReference type="GO" id="GO:0005125">
    <property type="term" value="F:cytokine activity"/>
    <property type="evidence" value="ECO:0007669"/>
    <property type="project" value="InterPro"/>
</dbReference>
<dbReference type="InterPro" id="IPR029034">
    <property type="entry name" value="Cystine-knot_cytokine"/>
</dbReference>
<reference evidence="8" key="1">
    <citation type="submission" date="2022-11" db="UniProtKB">
        <authorList>
            <consortium name="WormBaseParasite"/>
        </authorList>
    </citation>
    <scope>IDENTIFICATION</scope>
</reference>
<dbReference type="Proteomes" id="UP000887565">
    <property type="component" value="Unplaced"/>
</dbReference>
<organism evidence="7 8">
    <name type="scientific">Romanomermis culicivorax</name>
    <name type="common">Nematode worm</name>
    <dbReference type="NCBI Taxonomy" id="13658"/>
    <lineage>
        <taxon>Eukaryota</taxon>
        <taxon>Metazoa</taxon>
        <taxon>Ecdysozoa</taxon>
        <taxon>Nematoda</taxon>
        <taxon>Enoplea</taxon>
        <taxon>Dorylaimia</taxon>
        <taxon>Mermithida</taxon>
        <taxon>Mermithoidea</taxon>
        <taxon>Mermithidae</taxon>
        <taxon>Romanomermis</taxon>
    </lineage>
</organism>
<dbReference type="WBParaSite" id="nRc.2.0.1.t43937-RA">
    <property type="protein sequence ID" value="nRc.2.0.1.t43937-RA"/>
    <property type="gene ID" value="nRc.2.0.1.g43937"/>
</dbReference>
<comment type="similarity">
    <text evidence="2">Belongs to the IL-17 family.</text>
</comment>
<dbReference type="InterPro" id="IPR010345">
    <property type="entry name" value="IL-17_fam"/>
</dbReference>
<evidence type="ECO:0000256" key="2">
    <source>
        <dbReference type="ARBA" id="ARBA00007236"/>
    </source>
</evidence>
<protein>
    <submittedName>
        <fullName evidence="8">Uncharacterized protein</fullName>
    </submittedName>
</protein>
<feature type="region of interest" description="Disordered" evidence="5">
    <location>
        <begin position="92"/>
        <end position="133"/>
    </location>
</feature>
<proteinExistence type="inferred from homology"/>
<keyword evidence="4 6" id="KW-0732">Signal</keyword>
<evidence type="ECO:0000256" key="6">
    <source>
        <dbReference type="SAM" id="SignalP"/>
    </source>
</evidence>
<dbReference type="AlphaFoldDB" id="A0A915KYB9"/>
<keyword evidence="3" id="KW-0964">Secreted</keyword>
<evidence type="ECO:0000313" key="8">
    <source>
        <dbReference type="WBParaSite" id="nRc.2.0.1.t43937-RA"/>
    </source>
</evidence>
<name>A0A915KYB9_ROMCU</name>
<dbReference type="SUPFAM" id="SSF57501">
    <property type="entry name" value="Cystine-knot cytokines"/>
    <property type="match status" value="1"/>
</dbReference>
<dbReference type="Gene3D" id="2.10.90.10">
    <property type="entry name" value="Cystine-knot cytokines"/>
    <property type="match status" value="1"/>
</dbReference>
<feature type="compositionally biased region" description="Low complexity" evidence="5">
    <location>
        <begin position="95"/>
        <end position="104"/>
    </location>
</feature>
<dbReference type="Pfam" id="PF06083">
    <property type="entry name" value="IL17"/>
    <property type="match status" value="1"/>
</dbReference>
<evidence type="ECO:0000256" key="5">
    <source>
        <dbReference type="SAM" id="MobiDB-lite"/>
    </source>
</evidence>
<evidence type="ECO:0000256" key="1">
    <source>
        <dbReference type="ARBA" id="ARBA00004613"/>
    </source>
</evidence>
<keyword evidence="7" id="KW-1185">Reference proteome</keyword>